<dbReference type="AlphaFoldDB" id="A0A451A1K7"/>
<evidence type="ECO:0000313" key="1">
    <source>
        <dbReference type="EMBL" id="VFK59909.1"/>
    </source>
</evidence>
<dbReference type="InterPro" id="IPR014729">
    <property type="entry name" value="Rossmann-like_a/b/a_fold"/>
</dbReference>
<dbReference type="EMBL" id="CAADFW010000038">
    <property type="protein sequence ID" value="VFK59909.1"/>
    <property type="molecule type" value="Genomic_DNA"/>
</dbReference>
<evidence type="ECO:0008006" key="2">
    <source>
        <dbReference type="Google" id="ProtNLM"/>
    </source>
</evidence>
<organism evidence="1">
    <name type="scientific">Candidatus Kentrum sp. TC</name>
    <dbReference type="NCBI Taxonomy" id="2126339"/>
    <lineage>
        <taxon>Bacteria</taxon>
        <taxon>Pseudomonadati</taxon>
        <taxon>Pseudomonadota</taxon>
        <taxon>Gammaproteobacteria</taxon>
        <taxon>Candidatus Kentrum</taxon>
    </lineage>
</organism>
<proteinExistence type="predicted"/>
<name>A0A451A1K7_9GAMM</name>
<gene>
    <name evidence="1" type="ORF">BECKTC1821F_GA0114240_103827</name>
</gene>
<protein>
    <recommendedName>
        <fullName evidence="2">3'-phosphoadenosine 5'-phosphosulfate sulfotransferase (PAPS reductase)/FAD synthetase</fullName>
    </recommendedName>
</protein>
<dbReference type="SUPFAM" id="SSF52402">
    <property type="entry name" value="Adenine nucleotide alpha hydrolases-like"/>
    <property type="match status" value="1"/>
</dbReference>
<sequence>MRTQIWSCGGGVQSTAIAALILTGEIPKPEHAIIIDTTRERSSTWDYLYAYTAPALREVGVHIARISSAQYANTDLFENSRLLIPAFKRHGTGGKGKLPGHCSSRWKERVAQRWAREKGIERADVWIGISLDEFGRRRESNLKWWRYSYPLIDRRLSRNDCHAIIAGMGWPQPQKSSCWMCPHMRPEEWAYLLDVYPDDFEQAARLDEAMRETKPDAYLTSVCAPLSECRFGEQGCLDLAGCASGFCFA</sequence>
<reference evidence="1" key="1">
    <citation type="submission" date="2019-02" db="EMBL/GenBank/DDBJ databases">
        <authorList>
            <person name="Gruber-Vodicka R. H."/>
            <person name="Seah K. B. B."/>
        </authorList>
    </citation>
    <scope>NUCLEOTIDE SEQUENCE</scope>
    <source>
        <strain evidence="1">BECK_BZ126</strain>
    </source>
</reference>
<dbReference type="Gene3D" id="3.40.50.620">
    <property type="entry name" value="HUPs"/>
    <property type="match status" value="1"/>
</dbReference>
<accession>A0A451A1K7</accession>